<dbReference type="GO" id="GO:0016787">
    <property type="term" value="F:hydrolase activity"/>
    <property type="evidence" value="ECO:0007669"/>
    <property type="project" value="UniProtKB-KW"/>
</dbReference>
<dbReference type="OrthoDB" id="53505at2"/>
<dbReference type="GO" id="GO:0016020">
    <property type="term" value="C:membrane"/>
    <property type="evidence" value="ECO:0007669"/>
    <property type="project" value="TreeGrafter"/>
</dbReference>
<proteinExistence type="predicted"/>
<dbReference type="Pfam" id="PF00561">
    <property type="entry name" value="Abhydrolase_1"/>
    <property type="match status" value="1"/>
</dbReference>
<evidence type="ECO:0000313" key="4">
    <source>
        <dbReference type="Proteomes" id="UP000257144"/>
    </source>
</evidence>
<dbReference type="AlphaFoldDB" id="A0A3D8GQB8"/>
<keyword evidence="1 3" id="KW-0378">Hydrolase</keyword>
<keyword evidence="4" id="KW-1185">Reference proteome</keyword>
<dbReference type="SUPFAM" id="SSF53474">
    <property type="entry name" value="alpha/beta-Hydrolases"/>
    <property type="match status" value="1"/>
</dbReference>
<protein>
    <submittedName>
        <fullName evidence="3">Alpha/beta hydrolase</fullName>
    </submittedName>
</protein>
<dbReference type="Proteomes" id="UP000257144">
    <property type="component" value="Unassembled WGS sequence"/>
</dbReference>
<evidence type="ECO:0000256" key="1">
    <source>
        <dbReference type="ARBA" id="ARBA00022801"/>
    </source>
</evidence>
<dbReference type="InterPro" id="IPR000073">
    <property type="entry name" value="AB_hydrolase_1"/>
</dbReference>
<comment type="caution">
    <text evidence="3">The sequence shown here is derived from an EMBL/GenBank/DDBJ whole genome shotgun (WGS) entry which is preliminary data.</text>
</comment>
<dbReference type="PANTHER" id="PTHR43798">
    <property type="entry name" value="MONOACYLGLYCEROL LIPASE"/>
    <property type="match status" value="1"/>
</dbReference>
<dbReference type="PANTHER" id="PTHR43798:SF31">
    <property type="entry name" value="AB HYDROLASE SUPERFAMILY PROTEIN YCLE"/>
    <property type="match status" value="1"/>
</dbReference>
<dbReference type="RefSeq" id="WP_115452155.1">
    <property type="nucleotide sequence ID" value="NZ_QNQT01000004.1"/>
</dbReference>
<dbReference type="InterPro" id="IPR029058">
    <property type="entry name" value="AB_hydrolase_fold"/>
</dbReference>
<dbReference type="Gene3D" id="3.40.50.1820">
    <property type="entry name" value="alpha/beta hydrolase"/>
    <property type="match status" value="1"/>
</dbReference>
<gene>
    <name evidence="3" type="ORF">DRW41_11535</name>
</gene>
<reference evidence="3 4" key="1">
    <citation type="submission" date="2018-07" db="EMBL/GenBank/DDBJ databases">
        <title>Bacillus sp. YLB-04 draft genome sequence.</title>
        <authorList>
            <person name="Yu L."/>
            <person name="Tang X."/>
        </authorList>
    </citation>
    <scope>NUCLEOTIDE SEQUENCE [LARGE SCALE GENOMIC DNA]</scope>
    <source>
        <strain evidence="3 4">YLB-04</strain>
    </source>
</reference>
<evidence type="ECO:0000259" key="2">
    <source>
        <dbReference type="Pfam" id="PF00561"/>
    </source>
</evidence>
<dbReference type="InterPro" id="IPR050266">
    <property type="entry name" value="AB_hydrolase_sf"/>
</dbReference>
<evidence type="ECO:0000313" key="3">
    <source>
        <dbReference type="EMBL" id="RDU36683.1"/>
    </source>
</evidence>
<name>A0A3D8GQB8_9BACI</name>
<dbReference type="PRINTS" id="PR00111">
    <property type="entry name" value="ABHYDROLASE"/>
</dbReference>
<accession>A0A3D8GQB8</accession>
<dbReference type="EMBL" id="QNQT01000004">
    <property type="protein sequence ID" value="RDU36683.1"/>
    <property type="molecule type" value="Genomic_DNA"/>
</dbReference>
<feature type="domain" description="AB hydrolase-1" evidence="2">
    <location>
        <begin position="24"/>
        <end position="255"/>
    </location>
</feature>
<sequence length="275" mass="30850">MAMMKINGNELFYEVFGDSEACETVMFFNGVMTTTSSWALYYPLFEKLGYRIVLHDFKGQMKSSKPDGPYTFREHAEDAKALLDGLGVEKVHLVGTSYGGEVALRFAIDYPGMAVSLTLIDVASEIDETTRLFLEGWKQLAIGPQGEAFFWGAVPSLYYNSFVEKNKEFLAERAKLMNGIGEDYFKGQVHLYDTYINDLDVTGELCKVKCPTLVVVGENDLLTPRRFSDILVRHIPDTEYLIIPECGHVTIFEKPGTLLTAMVGFVLKNSVNVRS</sequence>
<organism evidence="3 4">
    <name type="scientific">Neobacillus piezotolerans</name>
    <dbReference type="NCBI Taxonomy" id="2259171"/>
    <lineage>
        <taxon>Bacteria</taxon>
        <taxon>Bacillati</taxon>
        <taxon>Bacillota</taxon>
        <taxon>Bacilli</taxon>
        <taxon>Bacillales</taxon>
        <taxon>Bacillaceae</taxon>
        <taxon>Neobacillus</taxon>
    </lineage>
</organism>